<dbReference type="PATRIC" id="fig|1420583.3.peg.3502"/>
<feature type="compositionally biased region" description="Basic residues" evidence="1">
    <location>
        <begin position="380"/>
        <end position="392"/>
    </location>
</feature>
<protein>
    <recommendedName>
        <fullName evidence="4">DUF1214 domain-containing protein</fullName>
    </recommendedName>
</protein>
<accession>A0A0J7XLZ3</accession>
<dbReference type="AlphaFoldDB" id="A0A0J7XLZ3"/>
<comment type="caution">
    <text evidence="2">The sequence shown here is derived from an EMBL/GenBank/DDBJ whole genome shotgun (WGS) entry which is preliminary data.</text>
</comment>
<sequence length="392" mass="42964">MPISDPSAWRAWLETMAKADSVLDSLADPADPQARAETHRLLFAALATGYQTAFADADRPDFVPSVSSVLNTVGVNPDFIYGAARIDGGGVYRLSGQRGDGVFVFIDLVAGGLGPMEQLGPSVGMIDLDACTLGPDGAFDILVGGERPDGHAGDWFPLDPRAVTIGLRHAYYDWGMGRDLRIAIERVDRPVGGAPMPAAEIVHRLDRLSAFVERYAGFALGYGQQQRAQGFVNRLEYDDWAGRGGVAGQHYYQGIFRLEPGEAMIIDTAMPDQVRYWNVQLNDPLWNTIDWINHQSSLNGGQAVLDSDGRFRAVIAIDDPGVPNWLDPAGRLEGSLMLRWTGASSGPEPLLKIVPAAKIRAHLPSDTPVVTPEQRDEALRRRRRGAQWRRRW</sequence>
<organism evidence="2 3">
    <name type="scientific">Sphingobium cupriresistens LL01</name>
    <dbReference type="NCBI Taxonomy" id="1420583"/>
    <lineage>
        <taxon>Bacteria</taxon>
        <taxon>Pseudomonadati</taxon>
        <taxon>Pseudomonadota</taxon>
        <taxon>Alphaproteobacteria</taxon>
        <taxon>Sphingomonadales</taxon>
        <taxon>Sphingomonadaceae</taxon>
        <taxon>Sphingobium</taxon>
    </lineage>
</organism>
<name>A0A0J7XLZ3_9SPHN</name>
<evidence type="ECO:0008006" key="4">
    <source>
        <dbReference type="Google" id="ProtNLM"/>
    </source>
</evidence>
<dbReference type="Proteomes" id="UP000052232">
    <property type="component" value="Unassembled WGS sequence"/>
</dbReference>
<reference evidence="2 3" key="1">
    <citation type="journal article" date="2015" name="G3 (Bethesda)">
        <title>Insights into Ongoing Evolution of the Hexachlorocyclohexane Catabolic Pathway from Comparative Genomics of Ten Sphingomonadaceae Strains.</title>
        <authorList>
            <person name="Pearce S.L."/>
            <person name="Oakeshott J.G."/>
            <person name="Pandey G."/>
        </authorList>
    </citation>
    <scope>NUCLEOTIDE SEQUENCE [LARGE SCALE GENOMIC DNA]</scope>
    <source>
        <strain evidence="2 3">LL01</strain>
    </source>
</reference>
<evidence type="ECO:0000313" key="2">
    <source>
        <dbReference type="EMBL" id="KMS52991.1"/>
    </source>
</evidence>
<feature type="region of interest" description="Disordered" evidence="1">
    <location>
        <begin position="366"/>
        <end position="392"/>
    </location>
</feature>
<keyword evidence="3" id="KW-1185">Reference proteome</keyword>
<evidence type="ECO:0000313" key="3">
    <source>
        <dbReference type="Proteomes" id="UP000052232"/>
    </source>
</evidence>
<evidence type="ECO:0000256" key="1">
    <source>
        <dbReference type="SAM" id="MobiDB-lite"/>
    </source>
</evidence>
<gene>
    <name evidence="2" type="ORF">V473_18525</name>
</gene>
<dbReference type="STRING" id="1420583.V473_18525"/>
<proteinExistence type="predicted"/>
<dbReference type="EMBL" id="JACT01000005">
    <property type="protein sequence ID" value="KMS52991.1"/>
    <property type="molecule type" value="Genomic_DNA"/>
</dbReference>